<keyword evidence="1" id="KW-0472">Membrane</keyword>
<feature type="transmembrane region" description="Helical" evidence="1">
    <location>
        <begin position="129"/>
        <end position="151"/>
    </location>
</feature>
<evidence type="ECO:0000256" key="1">
    <source>
        <dbReference type="SAM" id="Phobius"/>
    </source>
</evidence>
<organism evidence="2 3">
    <name type="scientific">Streptomyces durocortorensis</name>
    <dbReference type="NCBI Taxonomy" id="2811104"/>
    <lineage>
        <taxon>Bacteria</taxon>
        <taxon>Bacillati</taxon>
        <taxon>Actinomycetota</taxon>
        <taxon>Actinomycetes</taxon>
        <taxon>Kitasatosporales</taxon>
        <taxon>Streptomycetaceae</taxon>
        <taxon>Streptomyces</taxon>
    </lineage>
</organism>
<gene>
    <name evidence="2" type="ORF">RI138_08565</name>
</gene>
<keyword evidence="3" id="KW-1185">Reference proteome</keyword>
<dbReference type="EMBL" id="CP134500">
    <property type="protein sequence ID" value="WNF26888.1"/>
    <property type="molecule type" value="Genomic_DNA"/>
</dbReference>
<evidence type="ECO:0000313" key="2">
    <source>
        <dbReference type="EMBL" id="WNF26888.1"/>
    </source>
</evidence>
<evidence type="ECO:0000313" key="3">
    <source>
        <dbReference type="Proteomes" id="UP001303236"/>
    </source>
</evidence>
<reference evidence="2 3" key="1">
    <citation type="submission" date="2023-09" db="EMBL/GenBank/DDBJ databases">
        <title>Genome completion map analysis of the actinomycetes C11-1.</title>
        <authorList>
            <person name="Qin P."/>
            <person name="Guan P."/>
        </authorList>
    </citation>
    <scope>NUCLEOTIDE SEQUENCE [LARGE SCALE GENOMIC DNA]</scope>
    <source>
        <strain evidence="2 3">C11-1</strain>
    </source>
</reference>
<keyword evidence="1" id="KW-1133">Transmembrane helix</keyword>
<accession>A0ABY9VTF8</accession>
<proteinExistence type="predicted"/>
<sequence>MRKPSADRVLTALMGLVSLFVGASLALVAYVLAGKIGEDHRATLDRRVTAVVFDKRVVNEGGGPNGGTRTDTLVRYELGDKRYTSTLRRGSSGGEVGDTVEVAYDSERPDRPYTVAYAESEPPSNASRITGVVLCSLFALAMLGGGALLLLTGGGL</sequence>
<name>A0ABY9VTF8_9ACTN</name>
<dbReference type="Proteomes" id="UP001303236">
    <property type="component" value="Chromosome"/>
</dbReference>
<keyword evidence="1" id="KW-0812">Transmembrane</keyword>
<protein>
    <submittedName>
        <fullName evidence="2">DUF3592 domain-containing protein</fullName>
    </submittedName>
</protein>